<proteinExistence type="predicted"/>
<keyword evidence="2" id="KW-1185">Reference proteome</keyword>
<dbReference type="Proteomes" id="UP001143910">
    <property type="component" value="Unassembled WGS sequence"/>
</dbReference>
<dbReference type="EMBL" id="JANJQO010003182">
    <property type="protein sequence ID" value="KAJ2963840.1"/>
    <property type="molecule type" value="Genomic_DNA"/>
</dbReference>
<comment type="caution">
    <text evidence="1">The sequence shown here is derived from an EMBL/GenBank/DDBJ whole genome shotgun (WGS) entry which is preliminary data.</text>
</comment>
<accession>A0ACC1MFJ4</accession>
<gene>
    <name evidence="1" type="ORF">NQ176_g10830</name>
</gene>
<sequence>MRVFRGSDDDAALDDEGYLIYDKDYGRVTMNSDNILDGFRNFVFNKAAGIDEDLGQAVCAAFAREIGRIQDIMEAHETRMYSSSLLFIFEGDGEALRSAIETNNEIVHAVERKLATRTTLRTDSGIAMGDDDELIHAAVLGNGNDEQDYDDDDDDMDSDMESSPQIFSLKLIDFAHAQWTPGQGPDENLLKGVRSLRGIFEQLAG</sequence>
<evidence type="ECO:0000313" key="1">
    <source>
        <dbReference type="EMBL" id="KAJ2963840.1"/>
    </source>
</evidence>
<evidence type="ECO:0000313" key="2">
    <source>
        <dbReference type="Proteomes" id="UP001143910"/>
    </source>
</evidence>
<organism evidence="1 2">
    <name type="scientific">Zarea fungicola</name>
    <dbReference type="NCBI Taxonomy" id="93591"/>
    <lineage>
        <taxon>Eukaryota</taxon>
        <taxon>Fungi</taxon>
        <taxon>Dikarya</taxon>
        <taxon>Ascomycota</taxon>
        <taxon>Pezizomycotina</taxon>
        <taxon>Sordariomycetes</taxon>
        <taxon>Hypocreomycetidae</taxon>
        <taxon>Hypocreales</taxon>
        <taxon>Cordycipitaceae</taxon>
        <taxon>Zarea</taxon>
    </lineage>
</organism>
<name>A0ACC1MFJ4_9HYPO</name>
<protein>
    <submittedName>
        <fullName evidence="1">Uncharacterized protein</fullName>
    </submittedName>
</protein>
<reference evidence="1" key="1">
    <citation type="submission" date="2022-08" db="EMBL/GenBank/DDBJ databases">
        <title>Genome Sequence of Lecanicillium fungicola.</title>
        <authorList>
            <person name="Buettner E."/>
        </authorList>
    </citation>
    <scope>NUCLEOTIDE SEQUENCE</scope>
    <source>
        <strain evidence="1">Babe33</strain>
    </source>
</reference>